<name>A0A7T8HIS4_CALRO</name>
<dbReference type="SUPFAM" id="SSF161070">
    <property type="entry name" value="SNF-like"/>
    <property type="match status" value="1"/>
</dbReference>
<feature type="transmembrane region" description="Helical" evidence="8">
    <location>
        <begin position="20"/>
        <end position="40"/>
    </location>
</feature>
<evidence type="ECO:0000256" key="8">
    <source>
        <dbReference type="SAM" id="Phobius"/>
    </source>
</evidence>
<gene>
    <name evidence="9" type="ORF">FKW44_011993</name>
</gene>
<reference evidence="10" key="1">
    <citation type="submission" date="2021-01" db="EMBL/GenBank/DDBJ databases">
        <title>Caligus Genome Assembly.</title>
        <authorList>
            <person name="Gallardo-Escarate C."/>
        </authorList>
    </citation>
    <scope>NUCLEOTIDE SEQUENCE [LARGE SCALE GENOMIC DNA]</scope>
</reference>
<sequence>MGVPSSGTTIWRLRLSHHILTHVLIVGFPMLLLEISLGQYSGLFPTRMFRNISPILTGVGFAMASSLIIHTVNDLAVLMWSSQARRLSGEDAFFDSHVLNGYKEQSLGNLGNLGGLSPGEVSIGNVLLSYGLLVTLTIRGFMADATGSQVEYMSEPWVWLEAFRHVFISMQLGLGVVSTFG</sequence>
<dbReference type="AlphaFoldDB" id="A0A7T8HIS4"/>
<comment type="subcellular location">
    <subcellularLocation>
        <location evidence="1">Membrane</location>
        <topology evidence="1">Multi-pass membrane protein</topology>
    </subcellularLocation>
</comment>
<organism evidence="9 10">
    <name type="scientific">Caligus rogercresseyi</name>
    <name type="common">Sea louse</name>
    <dbReference type="NCBI Taxonomy" id="217165"/>
    <lineage>
        <taxon>Eukaryota</taxon>
        <taxon>Metazoa</taxon>
        <taxon>Ecdysozoa</taxon>
        <taxon>Arthropoda</taxon>
        <taxon>Crustacea</taxon>
        <taxon>Multicrustacea</taxon>
        <taxon>Hexanauplia</taxon>
        <taxon>Copepoda</taxon>
        <taxon>Siphonostomatoida</taxon>
        <taxon>Caligidae</taxon>
        <taxon>Caligus</taxon>
    </lineage>
</organism>
<evidence type="ECO:0000313" key="9">
    <source>
        <dbReference type="EMBL" id="QQP50852.1"/>
    </source>
</evidence>
<dbReference type="GO" id="GO:0089718">
    <property type="term" value="P:amino acid import across plasma membrane"/>
    <property type="evidence" value="ECO:0007669"/>
    <property type="project" value="TreeGrafter"/>
</dbReference>
<dbReference type="PANTHER" id="PTHR11616">
    <property type="entry name" value="SODIUM/CHLORIDE DEPENDENT TRANSPORTER"/>
    <property type="match status" value="1"/>
</dbReference>
<evidence type="ECO:0000256" key="7">
    <source>
        <dbReference type="ARBA" id="ARBA00023136"/>
    </source>
</evidence>
<dbReference type="InterPro" id="IPR000175">
    <property type="entry name" value="Na/ntran_symport"/>
</dbReference>
<accession>A0A7T8HIS4</accession>
<keyword evidence="6 8" id="KW-1133">Transmembrane helix</keyword>
<evidence type="ECO:0000256" key="1">
    <source>
        <dbReference type="ARBA" id="ARBA00004141"/>
    </source>
</evidence>
<dbReference type="PROSITE" id="PS50267">
    <property type="entry name" value="NA_NEUROTRAN_SYMP_3"/>
    <property type="match status" value="1"/>
</dbReference>
<feature type="transmembrane region" description="Helical" evidence="8">
    <location>
        <begin position="121"/>
        <end position="141"/>
    </location>
</feature>
<keyword evidence="3" id="KW-0813">Transport</keyword>
<dbReference type="PANTHER" id="PTHR11616:SF241">
    <property type="entry name" value="SODIUM- AND CHLORIDE-DEPENDENT GLYCINE TRANSPORTER 2"/>
    <property type="match status" value="1"/>
</dbReference>
<keyword evidence="5" id="KW-0769">Symport</keyword>
<comment type="similarity">
    <text evidence="2">Belongs to the sodium:neurotransmitter symporter (SNF) (TC 2.A.22) family.</text>
</comment>
<keyword evidence="4 8" id="KW-0812">Transmembrane</keyword>
<evidence type="ECO:0000256" key="2">
    <source>
        <dbReference type="ARBA" id="ARBA00006459"/>
    </source>
</evidence>
<feature type="non-terminal residue" evidence="9">
    <location>
        <position position="1"/>
    </location>
</feature>
<dbReference type="InterPro" id="IPR037272">
    <property type="entry name" value="SNS_sf"/>
</dbReference>
<dbReference type="Pfam" id="PF00209">
    <property type="entry name" value="SNF"/>
    <property type="match status" value="1"/>
</dbReference>
<protein>
    <submittedName>
        <fullName evidence="9">Sodiumdependent serotonin transporterlike</fullName>
    </submittedName>
</protein>
<evidence type="ECO:0000256" key="5">
    <source>
        <dbReference type="ARBA" id="ARBA00022847"/>
    </source>
</evidence>
<feature type="transmembrane region" description="Helical" evidence="8">
    <location>
        <begin position="52"/>
        <end position="72"/>
    </location>
</feature>
<dbReference type="GO" id="GO:0005886">
    <property type="term" value="C:plasma membrane"/>
    <property type="evidence" value="ECO:0007669"/>
    <property type="project" value="TreeGrafter"/>
</dbReference>
<evidence type="ECO:0000313" key="10">
    <source>
        <dbReference type="Proteomes" id="UP000595437"/>
    </source>
</evidence>
<dbReference type="Proteomes" id="UP000595437">
    <property type="component" value="Chromosome 7"/>
</dbReference>
<evidence type="ECO:0000256" key="4">
    <source>
        <dbReference type="ARBA" id="ARBA00022692"/>
    </source>
</evidence>
<dbReference type="OrthoDB" id="6581954at2759"/>
<keyword evidence="7 8" id="KW-0472">Membrane</keyword>
<proteinExistence type="inferred from homology"/>
<dbReference type="EMBL" id="CP045896">
    <property type="protein sequence ID" value="QQP50852.1"/>
    <property type="molecule type" value="Genomic_DNA"/>
</dbReference>
<evidence type="ECO:0000256" key="6">
    <source>
        <dbReference type="ARBA" id="ARBA00022989"/>
    </source>
</evidence>
<dbReference type="GO" id="GO:0005283">
    <property type="term" value="F:amino acid:sodium symporter activity"/>
    <property type="evidence" value="ECO:0007669"/>
    <property type="project" value="TreeGrafter"/>
</dbReference>
<evidence type="ECO:0000256" key="3">
    <source>
        <dbReference type="ARBA" id="ARBA00022448"/>
    </source>
</evidence>
<keyword evidence="10" id="KW-1185">Reference proteome</keyword>